<evidence type="ECO:0000313" key="2">
    <source>
        <dbReference type="EMBL" id="MTW12803.1"/>
    </source>
</evidence>
<dbReference type="InterPro" id="IPR012338">
    <property type="entry name" value="Beta-lactam/transpept-like"/>
</dbReference>
<gene>
    <name evidence="2" type="ORF">GM658_19525</name>
</gene>
<dbReference type="Pfam" id="PF00144">
    <property type="entry name" value="Beta-lactamase"/>
    <property type="match status" value="1"/>
</dbReference>
<evidence type="ECO:0000259" key="1">
    <source>
        <dbReference type="Pfam" id="PF00144"/>
    </source>
</evidence>
<dbReference type="Proteomes" id="UP000472320">
    <property type="component" value="Unassembled WGS sequence"/>
</dbReference>
<evidence type="ECO:0000313" key="3">
    <source>
        <dbReference type="Proteomes" id="UP000472320"/>
    </source>
</evidence>
<dbReference type="InterPro" id="IPR050491">
    <property type="entry name" value="AmpC-like"/>
</dbReference>
<comment type="caution">
    <text evidence="2">The sequence shown here is derived from an EMBL/GenBank/DDBJ whole genome shotgun (WGS) entry which is preliminary data.</text>
</comment>
<dbReference type="Gene3D" id="3.40.710.10">
    <property type="entry name" value="DD-peptidase/beta-lactamase superfamily"/>
    <property type="match status" value="1"/>
</dbReference>
<organism evidence="2 3">
    <name type="scientific">Massilia eburnea</name>
    <dbReference type="NCBI Taxonomy" id="1776165"/>
    <lineage>
        <taxon>Bacteria</taxon>
        <taxon>Pseudomonadati</taxon>
        <taxon>Pseudomonadota</taxon>
        <taxon>Betaproteobacteria</taxon>
        <taxon>Burkholderiales</taxon>
        <taxon>Oxalobacteraceae</taxon>
        <taxon>Telluria group</taxon>
        <taxon>Massilia</taxon>
    </lineage>
</organism>
<dbReference type="PANTHER" id="PTHR46825:SF9">
    <property type="entry name" value="BETA-LACTAMASE-RELATED DOMAIN-CONTAINING PROTEIN"/>
    <property type="match status" value="1"/>
</dbReference>
<name>A0A6L6QMI3_9BURK</name>
<dbReference type="EMBL" id="WNKX01000016">
    <property type="protein sequence ID" value="MTW12803.1"/>
    <property type="molecule type" value="Genomic_DNA"/>
</dbReference>
<sequence length="177" mass="19076">MKAIVERMGRQSYRDVVAAWLVEPLGLRDSGLFRGESSAVPGMALAYSGTATAWLRKVNAVPDYMAMAGGFYSSAPDMLRLMDGALNGRILTPAARAELLKVQMPEQRYALGGRTRVEAIAGQSREAAWEDGSNGGFRLVARRVLADGITVIVFNNSSYDHQKLGTLASGLMDAAYT</sequence>
<dbReference type="InterPro" id="IPR001466">
    <property type="entry name" value="Beta-lactam-related"/>
</dbReference>
<keyword evidence="3" id="KW-1185">Reference proteome</keyword>
<reference evidence="2 3" key="1">
    <citation type="submission" date="2019-11" db="EMBL/GenBank/DDBJ databases">
        <title>Type strains purchased from KCTC, JCM and DSMZ.</title>
        <authorList>
            <person name="Lu H."/>
        </authorList>
    </citation>
    <scope>NUCLEOTIDE SEQUENCE [LARGE SCALE GENOMIC DNA]</scope>
    <source>
        <strain evidence="2 3">JCM 31587</strain>
    </source>
</reference>
<accession>A0A6L6QMI3</accession>
<dbReference type="SUPFAM" id="SSF56601">
    <property type="entry name" value="beta-lactamase/transpeptidase-like"/>
    <property type="match status" value="1"/>
</dbReference>
<dbReference type="OrthoDB" id="9801061at2"/>
<dbReference type="GO" id="GO:0016787">
    <property type="term" value="F:hydrolase activity"/>
    <property type="evidence" value="ECO:0007669"/>
    <property type="project" value="UniProtKB-KW"/>
</dbReference>
<dbReference type="AlphaFoldDB" id="A0A6L6QMI3"/>
<protein>
    <submittedName>
        <fullName evidence="2">Serine hydrolase</fullName>
    </submittedName>
</protein>
<feature type="domain" description="Beta-lactamase-related" evidence="1">
    <location>
        <begin position="2"/>
        <end position="163"/>
    </location>
</feature>
<proteinExistence type="predicted"/>
<dbReference type="PANTHER" id="PTHR46825">
    <property type="entry name" value="D-ALANYL-D-ALANINE-CARBOXYPEPTIDASE/ENDOPEPTIDASE AMPH"/>
    <property type="match status" value="1"/>
</dbReference>
<keyword evidence="2" id="KW-0378">Hydrolase</keyword>